<feature type="compositionally biased region" description="Basic residues" evidence="1">
    <location>
        <begin position="859"/>
        <end position="872"/>
    </location>
</feature>
<name>A0A1L7XD80_9HELO</name>
<dbReference type="PANTHER" id="PTHR42081:SF1">
    <property type="entry name" value="ZINC FINGER PROTEIN DHHC DOMAIN CONTAINING PROTEIN"/>
    <property type="match status" value="1"/>
</dbReference>
<feature type="compositionally biased region" description="Basic and acidic residues" evidence="1">
    <location>
        <begin position="712"/>
        <end position="731"/>
    </location>
</feature>
<feature type="region of interest" description="Disordered" evidence="1">
    <location>
        <begin position="70"/>
        <end position="95"/>
    </location>
</feature>
<evidence type="ECO:0000313" key="4">
    <source>
        <dbReference type="Proteomes" id="UP000184330"/>
    </source>
</evidence>
<keyword evidence="4" id="KW-1185">Reference proteome</keyword>
<feature type="domain" description="DUF8035" evidence="2">
    <location>
        <begin position="792"/>
        <end position="846"/>
    </location>
</feature>
<feature type="compositionally biased region" description="Low complexity" evidence="1">
    <location>
        <begin position="650"/>
        <end position="661"/>
    </location>
</feature>
<feature type="compositionally biased region" description="Basic and acidic residues" evidence="1">
    <location>
        <begin position="335"/>
        <end position="354"/>
    </location>
</feature>
<feature type="compositionally biased region" description="Basic and acidic residues" evidence="1">
    <location>
        <begin position="680"/>
        <end position="703"/>
    </location>
</feature>
<accession>A0A1L7XD80</accession>
<dbReference type="EMBL" id="FJOG01000022">
    <property type="protein sequence ID" value="CZR62981.1"/>
    <property type="molecule type" value="Genomic_DNA"/>
</dbReference>
<feature type="region of interest" description="Disordered" evidence="1">
    <location>
        <begin position="371"/>
        <end position="661"/>
    </location>
</feature>
<dbReference type="PANTHER" id="PTHR42081">
    <property type="entry name" value="ZINC FINGER PROTEIN DHHC DOMAIN CONTAINING PROTEIN"/>
    <property type="match status" value="1"/>
</dbReference>
<feature type="compositionally biased region" description="Basic and acidic residues" evidence="1">
    <location>
        <begin position="486"/>
        <end position="545"/>
    </location>
</feature>
<feature type="region of interest" description="Disordered" evidence="1">
    <location>
        <begin position="110"/>
        <end position="155"/>
    </location>
</feature>
<feature type="compositionally biased region" description="Basic and acidic residues" evidence="1">
    <location>
        <begin position="564"/>
        <end position="607"/>
    </location>
</feature>
<feature type="region of interest" description="Disordered" evidence="1">
    <location>
        <begin position="680"/>
        <end position="792"/>
    </location>
</feature>
<protein>
    <recommendedName>
        <fullName evidence="2">DUF8035 domain-containing protein</fullName>
    </recommendedName>
</protein>
<dbReference type="Pfam" id="PF26118">
    <property type="entry name" value="DUF8035"/>
    <property type="match status" value="1"/>
</dbReference>
<feature type="region of interest" description="Disordered" evidence="1">
    <location>
        <begin position="232"/>
        <end position="354"/>
    </location>
</feature>
<dbReference type="STRING" id="576137.A0A1L7XD80"/>
<feature type="compositionally biased region" description="Basic and acidic residues" evidence="1">
    <location>
        <begin position="886"/>
        <end position="902"/>
    </location>
</feature>
<feature type="compositionally biased region" description="Basic and acidic residues" evidence="1">
    <location>
        <begin position="378"/>
        <end position="465"/>
    </location>
</feature>
<feature type="compositionally biased region" description="Basic and acidic residues" evidence="1">
    <location>
        <begin position="634"/>
        <end position="644"/>
    </location>
</feature>
<dbReference type="OrthoDB" id="5418088at2759"/>
<gene>
    <name evidence="3" type="ORF">PAC_12878</name>
</gene>
<reference evidence="3 4" key="1">
    <citation type="submission" date="2016-03" db="EMBL/GenBank/DDBJ databases">
        <authorList>
            <person name="Ploux O."/>
        </authorList>
    </citation>
    <scope>NUCLEOTIDE SEQUENCE [LARGE SCALE GENOMIC DNA]</scope>
    <source>
        <strain evidence="3 4">UAMH 11012</strain>
    </source>
</reference>
<evidence type="ECO:0000313" key="3">
    <source>
        <dbReference type="EMBL" id="CZR62981.1"/>
    </source>
</evidence>
<feature type="compositionally biased region" description="Gly residues" evidence="1">
    <location>
        <begin position="944"/>
        <end position="958"/>
    </location>
</feature>
<feature type="compositionally biased region" description="Basic and acidic residues" evidence="1">
    <location>
        <begin position="81"/>
        <end position="95"/>
    </location>
</feature>
<feature type="compositionally biased region" description="Basic and acidic residues" evidence="1">
    <location>
        <begin position="747"/>
        <end position="773"/>
    </location>
</feature>
<evidence type="ECO:0000256" key="1">
    <source>
        <dbReference type="SAM" id="MobiDB-lite"/>
    </source>
</evidence>
<dbReference type="AlphaFoldDB" id="A0A1L7XD80"/>
<evidence type="ECO:0000259" key="2">
    <source>
        <dbReference type="Pfam" id="PF26118"/>
    </source>
</evidence>
<feature type="compositionally biased region" description="Polar residues" evidence="1">
    <location>
        <begin position="616"/>
        <end position="629"/>
    </location>
</feature>
<sequence>MTDRYRYGTRRGSPPLFNPARVSLPINLAYPEQQPHLHVVPSSRREIVPTPRSSNSSVSNAGTVTTTYKVTSDTAPKHGSHLREGSRTRRSTIDNHNRPTIVTTTRAHRPVVHSGGGVRPASPLKNPHRSSEEDYVVTPATSSRHGHSHHHHKKHYSVTMDNADMSRLAREREDSRLRVVPVREPTYRARSRPIYNGSVVRHADTVADDYGDDGYGYTNPQDLVRYDLDRQTQPVVHRPRRDSFDAGRNSRPTSISGYNDIVPRSYDTRERGPPPTMRGFDKIRQPPYDQATVRMPRPPSPGNSMAPMELVARPPPFEPVEPIRRTSGTRARPTSYHERDRPRGPREDYYEVRDDDRRLRHDSYDDRVESRGFGIRTDIPESRTAIRGERPMEHSERRESVSERRETVRPEHPDSRSAIRPERVERVERVERSDRTDRDRTDRDRTDRDRTDRGDGDRKEHKGRDALATSLSIAGAALGVNAIKNATRDDRDRKDSDSDEREERRRRDRDYDEEPRRRRDRDRDDREHVDLGGRDPKERRHRDDDMPPPPRDGLARDVPPPPRDPPRESRDSAAAHVKDRHSPVDPTDREPRERHVSREEASNNRDRRERHRQRSEAASNGTVAESSDTGSDDAQLRPRRETRPRGNSTAAAAVGAAAGVGAAVAAEKAFNPKDTMDLKALKEALNSKEAAKPKPVESKEPSRTPRQSSTKDATEVAKIREDLNSDRRGRDPLAPTENRQLRVVSPPREKADDKPVKGILRQPREKFPEDPAPIREGVAPLKDAKRDGIPPDARWTKISRKLVNPEALEAGKERYEAREDFVIVLRVLSRDEVQGYAEVTQRIRAAREELEEIEAAERRRARRERHERHKRERSTDPSRSRRHRHRDPDRESSRRDRDRSSSESDTTDDELDRERDRGDKVSDKPKMLEAPKKRATFEDALMTGGLGGDVAVGSGSVGMGSLKETSKPGVYSGYVRNPPPPKNEY</sequence>
<dbReference type="Proteomes" id="UP000184330">
    <property type="component" value="Unassembled WGS sequence"/>
</dbReference>
<feature type="region of interest" description="Disordered" evidence="1">
    <location>
        <begin position="846"/>
        <end position="985"/>
    </location>
</feature>
<proteinExistence type="predicted"/>
<dbReference type="InterPro" id="IPR058348">
    <property type="entry name" value="DUF8035"/>
</dbReference>
<feature type="compositionally biased region" description="Basic and acidic residues" evidence="1">
    <location>
        <begin position="912"/>
        <end position="937"/>
    </location>
</feature>
<feature type="compositionally biased region" description="Basic residues" evidence="1">
    <location>
        <begin position="144"/>
        <end position="155"/>
    </location>
</feature>
<organism evidence="3 4">
    <name type="scientific">Phialocephala subalpina</name>
    <dbReference type="NCBI Taxonomy" id="576137"/>
    <lineage>
        <taxon>Eukaryota</taxon>
        <taxon>Fungi</taxon>
        <taxon>Dikarya</taxon>
        <taxon>Ascomycota</taxon>
        <taxon>Pezizomycotina</taxon>
        <taxon>Leotiomycetes</taxon>
        <taxon>Helotiales</taxon>
        <taxon>Mollisiaceae</taxon>
        <taxon>Phialocephala</taxon>
        <taxon>Phialocephala fortinii species complex</taxon>
    </lineage>
</organism>